<comment type="caution">
    <text evidence="2">The sequence shown here is derived from an EMBL/GenBank/DDBJ whole genome shotgun (WGS) entry which is preliminary data.</text>
</comment>
<evidence type="ECO:0000313" key="2">
    <source>
        <dbReference type="EMBL" id="HIW00963.1"/>
    </source>
</evidence>
<reference evidence="2" key="1">
    <citation type="journal article" date="2021" name="PeerJ">
        <title>Extensive microbial diversity within the chicken gut microbiome revealed by metagenomics and culture.</title>
        <authorList>
            <person name="Gilroy R."/>
            <person name="Ravi A."/>
            <person name="Getino M."/>
            <person name="Pursley I."/>
            <person name="Horton D.L."/>
            <person name="Alikhan N.F."/>
            <person name="Baker D."/>
            <person name="Gharbi K."/>
            <person name="Hall N."/>
            <person name="Watson M."/>
            <person name="Adriaenssens E.M."/>
            <person name="Foster-Nyarko E."/>
            <person name="Jarju S."/>
            <person name="Secka A."/>
            <person name="Antonio M."/>
            <person name="Oren A."/>
            <person name="Chaudhuri R.R."/>
            <person name="La Ragione R."/>
            <person name="Hildebrand F."/>
            <person name="Pallen M.J."/>
        </authorList>
    </citation>
    <scope>NUCLEOTIDE SEQUENCE</scope>
    <source>
        <strain evidence="2">ChiHecec2B26-446</strain>
    </source>
</reference>
<accession>A0A9D1TPR7</accession>
<organism evidence="2 3">
    <name type="scientific">Candidatus Desulfovibrio intestinipullorum</name>
    <dbReference type="NCBI Taxonomy" id="2838536"/>
    <lineage>
        <taxon>Bacteria</taxon>
        <taxon>Pseudomonadati</taxon>
        <taxon>Thermodesulfobacteriota</taxon>
        <taxon>Desulfovibrionia</taxon>
        <taxon>Desulfovibrionales</taxon>
        <taxon>Desulfovibrionaceae</taxon>
        <taxon>Desulfovibrio</taxon>
    </lineage>
</organism>
<sequence length="453" mass="49724">MAKKTTRSKTRKKTGTATPKLDAARLFGEQYPLAQLAEAWVQQLEDRLKTATEDDATAVSAELALERRAQETFQKMDALTGELRAVMTASPADKAGEEERDRRVQALREELNSTSGQLQLEAKEGSALACYALGSTVQRALGRGEKVDTKRLQAAKDNFVFAAERGFTPAWCSLSDCCAALGDREAAEQWFARALEAKEPPALLEEARILINLQPLPAEDLQARLDSLYELALRHCWDALALLAIVCKQRRENETIQAFAPKPLLLLQGLARQGFTPAMCALGNYYDTVLLAPDFTLKRDKRVHSWYDMAASRGDLDGLISSLRAGFCGAVYTGSAPTAVARITATKPDAPRDAAELKGLLGRLLRHTGMPEGSLQKSDDLLFEAAEKGNSFDLCAAIRSEIVWDDDATEQGYPLKLPRLTTGDSLPERENGFLQNLSASSCHHLGSLYFMWA</sequence>
<dbReference type="InterPro" id="IPR011990">
    <property type="entry name" value="TPR-like_helical_dom_sf"/>
</dbReference>
<dbReference type="SUPFAM" id="SSF81901">
    <property type="entry name" value="HCP-like"/>
    <property type="match status" value="1"/>
</dbReference>
<proteinExistence type="predicted"/>
<evidence type="ECO:0000313" key="3">
    <source>
        <dbReference type="Proteomes" id="UP000886752"/>
    </source>
</evidence>
<reference evidence="2" key="2">
    <citation type="submission" date="2021-04" db="EMBL/GenBank/DDBJ databases">
        <authorList>
            <person name="Gilroy R."/>
        </authorList>
    </citation>
    <scope>NUCLEOTIDE SEQUENCE</scope>
    <source>
        <strain evidence="2">ChiHecec2B26-446</strain>
    </source>
</reference>
<feature type="compositionally biased region" description="Basic residues" evidence="1">
    <location>
        <begin position="1"/>
        <end position="14"/>
    </location>
</feature>
<name>A0A9D1TPR7_9BACT</name>
<dbReference type="AlphaFoldDB" id="A0A9D1TPR7"/>
<gene>
    <name evidence="2" type="ORF">H9894_07225</name>
</gene>
<feature type="region of interest" description="Disordered" evidence="1">
    <location>
        <begin position="1"/>
        <end position="21"/>
    </location>
</feature>
<dbReference type="Gene3D" id="1.25.40.10">
    <property type="entry name" value="Tetratricopeptide repeat domain"/>
    <property type="match status" value="1"/>
</dbReference>
<protein>
    <recommendedName>
        <fullName evidence="4">Tetratricopeptide repeat protein</fullName>
    </recommendedName>
</protein>
<dbReference type="EMBL" id="DXHV01000067">
    <property type="protein sequence ID" value="HIW00963.1"/>
    <property type="molecule type" value="Genomic_DNA"/>
</dbReference>
<evidence type="ECO:0008006" key="4">
    <source>
        <dbReference type="Google" id="ProtNLM"/>
    </source>
</evidence>
<dbReference type="Proteomes" id="UP000886752">
    <property type="component" value="Unassembled WGS sequence"/>
</dbReference>
<evidence type="ECO:0000256" key="1">
    <source>
        <dbReference type="SAM" id="MobiDB-lite"/>
    </source>
</evidence>